<dbReference type="Gene3D" id="4.10.240.10">
    <property type="entry name" value="Zn(2)-C6 fungal-type DNA-binding domain"/>
    <property type="match status" value="1"/>
</dbReference>
<proteinExistence type="predicted"/>
<reference evidence="7 8" key="1">
    <citation type="journal article" date="2014" name="BMC Genomics">
        <title>Comparative genome sequencing reveals chemotype-specific gene clusters in the toxigenic black mold Stachybotrys.</title>
        <authorList>
            <person name="Semeiks J."/>
            <person name="Borek D."/>
            <person name="Otwinowski Z."/>
            <person name="Grishin N.V."/>
        </authorList>
    </citation>
    <scope>NUCLEOTIDE SEQUENCE [LARGE SCALE GENOMIC DNA]</scope>
    <source>
        <strain evidence="8">CBS 109288 / IBT 7711</strain>
    </source>
</reference>
<dbReference type="OrthoDB" id="5239226at2759"/>
<keyword evidence="2" id="KW-0862">Zinc</keyword>
<name>A0A084BAB5_STACB</name>
<evidence type="ECO:0008006" key="9">
    <source>
        <dbReference type="Google" id="ProtNLM"/>
    </source>
</evidence>
<dbReference type="InterPro" id="IPR051615">
    <property type="entry name" value="Transcr_Regulatory_Elem"/>
</dbReference>
<dbReference type="Proteomes" id="UP000028045">
    <property type="component" value="Unassembled WGS sequence"/>
</dbReference>
<keyword evidence="3" id="KW-0805">Transcription regulation</keyword>
<accession>A0A084BAB5</accession>
<dbReference type="CDD" id="cd12148">
    <property type="entry name" value="fungal_TF_MHR"/>
    <property type="match status" value="1"/>
</dbReference>
<dbReference type="GO" id="GO:0000981">
    <property type="term" value="F:DNA-binding transcription factor activity, RNA polymerase II-specific"/>
    <property type="evidence" value="ECO:0007669"/>
    <property type="project" value="InterPro"/>
</dbReference>
<keyword evidence="5" id="KW-0804">Transcription</keyword>
<protein>
    <recommendedName>
        <fullName evidence="9">Zn(2)-C6 fungal-type domain-containing protein</fullName>
    </recommendedName>
</protein>
<evidence type="ECO:0000256" key="6">
    <source>
        <dbReference type="ARBA" id="ARBA00023242"/>
    </source>
</evidence>
<keyword evidence="1" id="KW-0479">Metal-binding</keyword>
<sequence length="530" mass="59627">MNSQRTNARQRRCNGRLPCHRCASQKEECSYQDRVWRTKDDLRAEIAKLQDVTAQVLSLVERVSIAQGSSKFEPEVVQRLRQSTVFDNIMRTLGIDNIVSEHGISMNSNSNGESATLASSNLEHWATEDPEQSCGERFASISDATPTSSIPSTQSNMLSGIYASNGSQVTRPSSVGSPFTSLLVPTIGQLWPSSNDSNAHVSPPMATAMLAGTDRPAVDGRSTPPPTPQQVMNVQWTFPVIDSGEMNNAISIYLEWEPLGYSVICKETFLKDISTQRRRFCSEALTCAVMARAYQMMKCAGQDISEQQITVLYSQAQTLLIMERSMLETEFPYIQTLTILASIDIVNGQLEHAWVMAFEAARLAILDALHNIKRPSVNKEHLLVRANTFCGAISLARLLRLFMMRIEPMEAPLFMRLGLNMVETPEGRIERGKKVNKKTPHVIAAPDTVDTGFLLQTHFLELLKWCPFRTRFSWEVIQHTHAFMMFHFDESTVSKNKADLFEVYPMLQKCWEQWTMEPGNSELSPGKLYN</sequence>
<keyword evidence="4" id="KW-0238">DNA-binding</keyword>
<evidence type="ECO:0000256" key="5">
    <source>
        <dbReference type="ARBA" id="ARBA00023163"/>
    </source>
</evidence>
<keyword evidence="6" id="KW-0539">Nucleus</keyword>
<dbReference type="PANTHER" id="PTHR31313:SF4">
    <property type="entry name" value="CONIDIAL DEVELOPMENT PROTEIN FLUFFY"/>
    <property type="match status" value="1"/>
</dbReference>
<dbReference type="AlphaFoldDB" id="A0A084BAB5"/>
<evidence type="ECO:0000256" key="2">
    <source>
        <dbReference type="ARBA" id="ARBA00022833"/>
    </source>
</evidence>
<evidence type="ECO:0000313" key="8">
    <source>
        <dbReference type="Proteomes" id="UP000028045"/>
    </source>
</evidence>
<keyword evidence="8" id="KW-1185">Reference proteome</keyword>
<evidence type="ECO:0000313" key="7">
    <source>
        <dbReference type="EMBL" id="KEY74494.1"/>
    </source>
</evidence>
<evidence type="ECO:0000256" key="1">
    <source>
        <dbReference type="ARBA" id="ARBA00022723"/>
    </source>
</evidence>
<dbReference type="GO" id="GO:0003677">
    <property type="term" value="F:DNA binding"/>
    <property type="evidence" value="ECO:0007669"/>
    <property type="project" value="UniProtKB-KW"/>
</dbReference>
<organism evidence="7 8">
    <name type="scientific">Stachybotrys chartarum (strain CBS 109288 / IBT 7711)</name>
    <name type="common">Toxic black mold</name>
    <name type="synonym">Stilbospora chartarum</name>
    <dbReference type="NCBI Taxonomy" id="1280523"/>
    <lineage>
        <taxon>Eukaryota</taxon>
        <taxon>Fungi</taxon>
        <taxon>Dikarya</taxon>
        <taxon>Ascomycota</taxon>
        <taxon>Pezizomycotina</taxon>
        <taxon>Sordariomycetes</taxon>
        <taxon>Hypocreomycetidae</taxon>
        <taxon>Hypocreales</taxon>
        <taxon>Stachybotryaceae</taxon>
        <taxon>Stachybotrys</taxon>
    </lineage>
</organism>
<dbReference type="GO" id="GO:0008270">
    <property type="term" value="F:zinc ion binding"/>
    <property type="evidence" value="ECO:0007669"/>
    <property type="project" value="InterPro"/>
</dbReference>
<dbReference type="EMBL" id="KL647552">
    <property type="protein sequence ID" value="KEY74494.1"/>
    <property type="molecule type" value="Genomic_DNA"/>
</dbReference>
<gene>
    <name evidence="7" type="ORF">S7711_10032</name>
</gene>
<dbReference type="InterPro" id="IPR036864">
    <property type="entry name" value="Zn2-C6_fun-type_DNA-bd_sf"/>
</dbReference>
<evidence type="ECO:0000256" key="4">
    <source>
        <dbReference type="ARBA" id="ARBA00023125"/>
    </source>
</evidence>
<evidence type="ECO:0000256" key="3">
    <source>
        <dbReference type="ARBA" id="ARBA00023015"/>
    </source>
</evidence>
<dbReference type="PANTHER" id="PTHR31313">
    <property type="entry name" value="TY1 ENHANCER ACTIVATOR"/>
    <property type="match status" value="1"/>
</dbReference>
<dbReference type="HOGENOM" id="CLU_448041_0_0_1"/>